<feature type="transmembrane region" description="Helical" evidence="1">
    <location>
        <begin position="35"/>
        <end position="56"/>
    </location>
</feature>
<evidence type="ECO:0000256" key="1">
    <source>
        <dbReference type="SAM" id="Phobius"/>
    </source>
</evidence>
<accession>A0A133PS77</accession>
<dbReference type="AlphaFoldDB" id="A0A133PS77"/>
<proteinExistence type="predicted"/>
<protein>
    <recommendedName>
        <fullName evidence="4">DUF819 domain-containing protein</fullName>
    </recommendedName>
</protein>
<feature type="transmembrane region" description="Helical" evidence="1">
    <location>
        <begin position="6"/>
        <end position="23"/>
    </location>
</feature>
<feature type="transmembrane region" description="Helical" evidence="1">
    <location>
        <begin position="310"/>
        <end position="328"/>
    </location>
</feature>
<organism evidence="2">
    <name type="scientific">Peptoniphilus harei</name>
    <dbReference type="NCBI Taxonomy" id="54005"/>
    <lineage>
        <taxon>Bacteria</taxon>
        <taxon>Bacillati</taxon>
        <taxon>Bacillota</taxon>
        <taxon>Tissierellia</taxon>
        <taxon>Tissierellales</taxon>
        <taxon>Peptoniphilaceae</taxon>
        <taxon>Peptoniphilus</taxon>
    </lineage>
</organism>
<gene>
    <name evidence="2" type="ORF">HMPREF3229_00207</name>
</gene>
<dbReference type="EMBL" id="LRQE01000004">
    <property type="protein sequence ID" value="KXA31678.1"/>
    <property type="molecule type" value="Genomic_DNA"/>
</dbReference>
<dbReference type="Proteomes" id="UP000070174">
    <property type="component" value="Unassembled WGS sequence"/>
</dbReference>
<evidence type="ECO:0000313" key="3">
    <source>
        <dbReference type="Proteomes" id="UP000070174"/>
    </source>
</evidence>
<dbReference type="PANTHER" id="PTHR34289">
    <property type="entry name" value="PROTEIN, PUTATIVE (DUF819)-RELATED"/>
    <property type="match status" value="1"/>
</dbReference>
<keyword evidence="1" id="KW-0472">Membrane</keyword>
<dbReference type="RefSeq" id="WP_060799548.1">
    <property type="nucleotide sequence ID" value="NZ_JASORO010000003.1"/>
</dbReference>
<name>A0A133PS77_9FIRM</name>
<keyword evidence="1" id="KW-1133">Transmembrane helix</keyword>
<evidence type="ECO:0000313" key="2">
    <source>
        <dbReference type="EMBL" id="KXA31678.1"/>
    </source>
</evidence>
<feature type="transmembrane region" description="Helical" evidence="1">
    <location>
        <begin position="94"/>
        <end position="116"/>
    </location>
</feature>
<reference evidence="2 3" key="1">
    <citation type="submission" date="2016-01" db="EMBL/GenBank/DDBJ databases">
        <authorList>
            <person name="Oliw E.H."/>
        </authorList>
    </citation>
    <scope>NUCLEOTIDE SEQUENCE [LARGE SCALE GENOMIC DNA]</scope>
    <source>
        <strain evidence="2 3">CMW7756A</strain>
    </source>
</reference>
<dbReference type="PATRIC" id="fig|54005.3.peg.204"/>
<feature type="transmembrane region" description="Helical" evidence="1">
    <location>
        <begin position="62"/>
        <end position="82"/>
    </location>
</feature>
<feature type="transmembrane region" description="Helical" evidence="1">
    <location>
        <begin position="335"/>
        <end position="356"/>
    </location>
</feature>
<sequence length="393" mass="41742">MVITNGFTYIAFLMFIAGALLALEKYTKWKIFNVVPPLVFIYVLNMVFCTMGLYASDACSDTYSALKNNLLYAMIFVMLLRCDFKKLAKLGGRMVAIFLGCSLTLFIGFLIGYPIFKHALGTDTWAAVAALFASWVGGSANMAAMQAALPVDAGAYSCALALDTVCYSLWIALLLLAVRYAPKWNKATKADTSKLQAVADAAAAEVAKEKRSADSADWIFLIGLSLIVSAVSQFVGAKLSETLTNAGLAVFDKGTITTLFVTVLGLICALTKIGKLPAVEELSNVYLYAVVSLLASTASVVDLISAPMWVVYGVFILVVHVVLMYLLSKIFHWDLCMVSTASLANIGGSASAPIVASAYDASYAGIGVLMGVLGAAVGNFFGIGMGQILKLLS</sequence>
<feature type="transmembrane region" description="Helical" evidence="1">
    <location>
        <begin position="256"/>
        <end position="273"/>
    </location>
</feature>
<feature type="transmembrane region" description="Helical" evidence="1">
    <location>
        <begin position="218"/>
        <end position="236"/>
    </location>
</feature>
<evidence type="ECO:0008006" key="4">
    <source>
        <dbReference type="Google" id="ProtNLM"/>
    </source>
</evidence>
<comment type="caution">
    <text evidence="2">The sequence shown here is derived from an EMBL/GenBank/DDBJ whole genome shotgun (WGS) entry which is preliminary data.</text>
</comment>
<feature type="transmembrane region" description="Helical" evidence="1">
    <location>
        <begin position="285"/>
        <end position="304"/>
    </location>
</feature>
<dbReference type="Pfam" id="PF05684">
    <property type="entry name" value="DUF819"/>
    <property type="match status" value="1"/>
</dbReference>
<feature type="transmembrane region" description="Helical" evidence="1">
    <location>
        <begin position="362"/>
        <end position="383"/>
    </location>
</feature>
<feature type="transmembrane region" description="Helical" evidence="1">
    <location>
        <begin position="154"/>
        <end position="178"/>
    </location>
</feature>
<dbReference type="InterPro" id="IPR008537">
    <property type="entry name" value="DUF819"/>
</dbReference>
<keyword evidence="1" id="KW-0812">Transmembrane</keyword>
<dbReference type="PANTHER" id="PTHR34289:SF8">
    <property type="entry name" value="DUF819 DOMAIN-CONTAINING PROTEIN"/>
    <property type="match status" value="1"/>
</dbReference>